<sequence>MSAHSVGATDPAPGRSQAGSAPSGGSDPRSGGAWGSTFSWPVRVYWEDTDAGGIVFYANYLKFFERARTEWLRERGVHQRALRDEAGGMFVVSDCRLRYLRSARLDDLLLVTAQATEVGKASLTIVQSALLKPQQEGEPPVLLCEGEVRAGWVDAQTLRPARIPASVLQRLQAAPD</sequence>
<dbReference type="CDD" id="cd00586">
    <property type="entry name" value="4HBT"/>
    <property type="match status" value="1"/>
</dbReference>
<evidence type="ECO:0000256" key="2">
    <source>
        <dbReference type="ARBA" id="ARBA00022801"/>
    </source>
</evidence>
<dbReference type="InterPro" id="IPR029069">
    <property type="entry name" value="HotDog_dom_sf"/>
</dbReference>
<evidence type="ECO:0000256" key="3">
    <source>
        <dbReference type="SAM" id="MobiDB-lite"/>
    </source>
</evidence>
<proteinExistence type="inferred from homology"/>
<dbReference type="Proteomes" id="UP001156903">
    <property type="component" value="Unassembled WGS sequence"/>
</dbReference>
<gene>
    <name evidence="4" type="ORF">GCM10007935_00380</name>
</gene>
<dbReference type="NCBIfam" id="TIGR00051">
    <property type="entry name" value="YbgC/FadM family acyl-CoA thioesterase"/>
    <property type="match status" value="1"/>
</dbReference>
<dbReference type="InterPro" id="IPR050563">
    <property type="entry name" value="4-hydroxybenzoyl-CoA_TE"/>
</dbReference>
<dbReference type="PANTHER" id="PTHR31793:SF37">
    <property type="entry name" value="ACYL-COA THIOESTER HYDROLASE YBGC"/>
    <property type="match status" value="1"/>
</dbReference>
<accession>A0ABQ6C313</accession>
<dbReference type="PANTHER" id="PTHR31793">
    <property type="entry name" value="4-HYDROXYBENZOYL-COA THIOESTERASE FAMILY MEMBER"/>
    <property type="match status" value="1"/>
</dbReference>
<evidence type="ECO:0000256" key="1">
    <source>
        <dbReference type="ARBA" id="ARBA00005953"/>
    </source>
</evidence>
<protein>
    <submittedName>
        <fullName evidence="4">Thioesterase</fullName>
    </submittedName>
</protein>
<dbReference type="Gene3D" id="3.10.129.10">
    <property type="entry name" value="Hotdog Thioesterase"/>
    <property type="match status" value="1"/>
</dbReference>
<comment type="similarity">
    <text evidence="1">Belongs to the 4-hydroxybenzoyl-CoA thioesterase family.</text>
</comment>
<reference evidence="5" key="1">
    <citation type="journal article" date="2019" name="Int. J. Syst. Evol. Microbiol.">
        <title>The Global Catalogue of Microorganisms (GCM) 10K type strain sequencing project: providing services to taxonomists for standard genome sequencing and annotation.</title>
        <authorList>
            <consortium name="The Broad Institute Genomics Platform"/>
            <consortium name="The Broad Institute Genome Sequencing Center for Infectious Disease"/>
            <person name="Wu L."/>
            <person name="Ma J."/>
        </authorList>
    </citation>
    <scope>NUCLEOTIDE SEQUENCE [LARGE SCALE GENOMIC DNA]</scope>
    <source>
        <strain evidence="5">NBRC 109341</strain>
    </source>
</reference>
<feature type="region of interest" description="Disordered" evidence="3">
    <location>
        <begin position="1"/>
        <end position="32"/>
    </location>
</feature>
<name>A0ABQ6C313_9BURK</name>
<evidence type="ECO:0000313" key="4">
    <source>
        <dbReference type="EMBL" id="GLS12612.1"/>
    </source>
</evidence>
<dbReference type="NCBIfam" id="TIGR02799">
    <property type="entry name" value="thio_ybgC"/>
    <property type="match status" value="1"/>
</dbReference>
<comment type="caution">
    <text evidence="4">The sequence shown here is derived from an EMBL/GenBank/DDBJ whole genome shotgun (WGS) entry which is preliminary data.</text>
</comment>
<dbReference type="InterPro" id="IPR006684">
    <property type="entry name" value="YbgC/YbaW"/>
</dbReference>
<keyword evidence="2" id="KW-0378">Hydrolase</keyword>
<dbReference type="InterPro" id="IPR014166">
    <property type="entry name" value="Tol-Pal_acyl-CoA_thioesterase"/>
</dbReference>
<keyword evidence="5" id="KW-1185">Reference proteome</keyword>
<dbReference type="Pfam" id="PF13279">
    <property type="entry name" value="4HBT_2"/>
    <property type="match status" value="1"/>
</dbReference>
<dbReference type="SUPFAM" id="SSF54637">
    <property type="entry name" value="Thioesterase/thiol ester dehydrase-isomerase"/>
    <property type="match status" value="1"/>
</dbReference>
<evidence type="ECO:0000313" key="5">
    <source>
        <dbReference type="Proteomes" id="UP001156903"/>
    </source>
</evidence>
<dbReference type="EMBL" id="BSPB01000001">
    <property type="protein sequence ID" value="GLS12612.1"/>
    <property type="molecule type" value="Genomic_DNA"/>
</dbReference>
<organism evidence="4 5">
    <name type="scientific">Hydrogenophaga electricum</name>
    <dbReference type="NCBI Taxonomy" id="1230953"/>
    <lineage>
        <taxon>Bacteria</taxon>
        <taxon>Pseudomonadati</taxon>
        <taxon>Pseudomonadota</taxon>
        <taxon>Betaproteobacteria</taxon>
        <taxon>Burkholderiales</taxon>
        <taxon>Comamonadaceae</taxon>
        <taxon>Hydrogenophaga</taxon>
    </lineage>
</organism>